<dbReference type="AlphaFoldDB" id="A0A3B1D2C4"/>
<name>A0A3B1D2C4_9ZZZZ</name>
<accession>A0A3B1D2C4</accession>
<dbReference type="EMBL" id="UOGK01000050">
    <property type="protein sequence ID" value="VAX36299.1"/>
    <property type="molecule type" value="Genomic_DNA"/>
</dbReference>
<feature type="non-terminal residue" evidence="1">
    <location>
        <position position="112"/>
    </location>
</feature>
<gene>
    <name evidence="1" type="ORF">MNBD_PLANCTO03-552</name>
</gene>
<protein>
    <submittedName>
        <fullName evidence="1">Uncharacterized protein</fullName>
    </submittedName>
</protein>
<proteinExistence type="predicted"/>
<reference evidence="1" key="1">
    <citation type="submission" date="2018-06" db="EMBL/GenBank/DDBJ databases">
        <authorList>
            <person name="Zhirakovskaya E."/>
        </authorList>
    </citation>
    <scope>NUCLEOTIDE SEQUENCE</scope>
</reference>
<evidence type="ECO:0000313" key="1">
    <source>
        <dbReference type="EMBL" id="VAX36299.1"/>
    </source>
</evidence>
<sequence length="112" mass="12313">MLCSSYNTALRLRRWAFLEVMYMQRFSVFLWVLCVSGLCAGAWAAGAGQPMLLIDESKLPHVVIRWTQADGTATQLEADLPYSGPTERTLLGTNLEVFVGLGGARLEKGVGY</sequence>
<organism evidence="1">
    <name type="scientific">hydrothermal vent metagenome</name>
    <dbReference type="NCBI Taxonomy" id="652676"/>
    <lineage>
        <taxon>unclassified sequences</taxon>
        <taxon>metagenomes</taxon>
        <taxon>ecological metagenomes</taxon>
    </lineage>
</organism>